<dbReference type="EMBL" id="PGCJ01000435">
    <property type="protein sequence ID" value="PLW28707.1"/>
    <property type="molecule type" value="Genomic_DNA"/>
</dbReference>
<evidence type="ECO:0000313" key="2">
    <source>
        <dbReference type="Proteomes" id="UP000235388"/>
    </source>
</evidence>
<dbReference type="OrthoDB" id="66620at2759"/>
<protein>
    <submittedName>
        <fullName evidence="1">Uncharacterized protein</fullName>
    </submittedName>
</protein>
<organism evidence="1 2">
    <name type="scientific">Puccinia coronata f. sp. avenae</name>
    <dbReference type="NCBI Taxonomy" id="200324"/>
    <lineage>
        <taxon>Eukaryota</taxon>
        <taxon>Fungi</taxon>
        <taxon>Dikarya</taxon>
        <taxon>Basidiomycota</taxon>
        <taxon>Pucciniomycotina</taxon>
        <taxon>Pucciniomycetes</taxon>
        <taxon>Pucciniales</taxon>
        <taxon>Pucciniaceae</taxon>
        <taxon>Puccinia</taxon>
    </lineage>
</organism>
<feature type="non-terminal residue" evidence="1">
    <location>
        <position position="1"/>
    </location>
</feature>
<comment type="caution">
    <text evidence="1">The sequence shown here is derived from an EMBL/GenBank/DDBJ whole genome shotgun (WGS) entry which is preliminary data.</text>
</comment>
<reference evidence="1 2" key="1">
    <citation type="submission" date="2017-11" db="EMBL/GenBank/DDBJ databases">
        <title>De novo assembly and phasing of dikaryotic genomes from two isolates of Puccinia coronata f. sp. avenae, the causal agent of oat crown rust.</title>
        <authorList>
            <person name="Miller M.E."/>
            <person name="Zhang Y."/>
            <person name="Omidvar V."/>
            <person name="Sperschneider J."/>
            <person name="Schwessinger B."/>
            <person name="Raley C."/>
            <person name="Palmer J.M."/>
            <person name="Garnica D."/>
            <person name="Upadhyaya N."/>
            <person name="Rathjen J."/>
            <person name="Taylor J.M."/>
            <person name="Park R.F."/>
            <person name="Dodds P.N."/>
            <person name="Hirsch C.D."/>
            <person name="Kianian S.F."/>
            <person name="Figueroa M."/>
        </authorList>
    </citation>
    <scope>NUCLEOTIDE SEQUENCE [LARGE SCALE GENOMIC DNA]</scope>
    <source>
        <strain evidence="1">12NC29</strain>
    </source>
</reference>
<keyword evidence="2" id="KW-1185">Reference proteome</keyword>
<dbReference type="AlphaFoldDB" id="A0A2N5TT90"/>
<evidence type="ECO:0000313" key="1">
    <source>
        <dbReference type="EMBL" id="PLW28707.1"/>
    </source>
</evidence>
<dbReference type="STRING" id="200324.A0A2N5TT90"/>
<gene>
    <name evidence="1" type="ORF">PCANC_27531</name>
</gene>
<name>A0A2N5TT90_9BASI</name>
<dbReference type="Proteomes" id="UP000235388">
    <property type="component" value="Unassembled WGS sequence"/>
</dbReference>
<sequence length="64" mass="7457">EKLPYGTAWLQDISFYHAAFEGLLINEVRYLTLKDHRYGVDIEVPSASILSLFGFRTTAFWYPE</sequence>
<accession>A0A2N5TT90</accession>
<proteinExistence type="predicted"/>